<name>A0A1M7ZBX5_9BACT</name>
<feature type="transmembrane region" description="Helical" evidence="5">
    <location>
        <begin position="243"/>
        <end position="263"/>
    </location>
</feature>
<proteinExistence type="inferred from homology"/>
<evidence type="ECO:0000313" key="8">
    <source>
        <dbReference type="Proteomes" id="UP000184609"/>
    </source>
</evidence>
<keyword evidence="5" id="KW-1003">Cell membrane</keyword>
<dbReference type="GO" id="GO:0033281">
    <property type="term" value="C:TAT protein transport complex"/>
    <property type="evidence" value="ECO:0007669"/>
    <property type="project" value="UniProtKB-UniRule"/>
</dbReference>
<dbReference type="PANTHER" id="PTHR30371">
    <property type="entry name" value="SEC-INDEPENDENT PROTEIN TRANSLOCASE PROTEIN TATC"/>
    <property type="match status" value="1"/>
</dbReference>
<keyword evidence="5" id="KW-0653">Protein transport</keyword>
<feature type="compositionally biased region" description="Basic and acidic residues" evidence="6">
    <location>
        <begin position="298"/>
        <end position="319"/>
    </location>
</feature>
<dbReference type="EMBL" id="FRXN01000002">
    <property type="protein sequence ID" value="SHO62196.1"/>
    <property type="molecule type" value="Genomic_DNA"/>
</dbReference>
<comment type="subunit">
    <text evidence="5">Forms a complex with TatA.</text>
</comment>
<keyword evidence="5" id="KW-0813">Transport</keyword>
<dbReference type="NCBIfam" id="TIGR00945">
    <property type="entry name" value="tatC"/>
    <property type="match status" value="1"/>
</dbReference>
<keyword evidence="2 5" id="KW-0812">Transmembrane</keyword>
<keyword evidence="8" id="KW-1185">Reference proteome</keyword>
<dbReference type="Proteomes" id="UP000184609">
    <property type="component" value="Unassembled WGS sequence"/>
</dbReference>
<evidence type="ECO:0000256" key="5">
    <source>
        <dbReference type="HAMAP-Rule" id="MF_00902"/>
    </source>
</evidence>
<dbReference type="AlphaFoldDB" id="A0A1M7ZBX5"/>
<comment type="subcellular location">
    <subcellularLocation>
        <location evidence="5">Cell membrane</location>
        <topology evidence="5">Multi-pass membrane protein</topology>
    </subcellularLocation>
    <subcellularLocation>
        <location evidence="1">Membrane</location>
        <topology evidence="1">Multi-pass membrane protein</topology>
    </subcellularLocation>
</comment>
<evidence type="ECO:0000256" key="2">
    <source>
        <dbReference type="ARBA" id="ARBA00022692"/>
    </source>
</evidence>
<feature type="transmembrane region" description="Helical" evidence="5">
    <location>
        <begin position="139"/>
        <end position="161"/>
    </location>
</feature>
<evidence type="ECO:0000256" key="1">
    <source>
        <dbReference type="ARBA" id="ARBA00004141"/>
    </source>
</evidence>
<reference evidence="8" key="1">
    <citation type="submission" date="2016-12" db="EMBL/GenBank/DDBJ databases">
        <authorList>
            <person name="Varghese N."/>
            <person name="Submissions S."/>
        </authorList>
    </citation>
    <scope>NUCLEOTIDE SEQUENCE [LARGE SCALE GENOMIC DNA]</scope>
    <source>
        <strain evidence="8">DSM 25035</strain>
    </source>
</reference>
<gene>
    <name evidence="5" type="primary">tatC</name>
    <name evidence="7" type="ORF">SAMN04488108_1968</name>
</gene>
<dbReference type="GO" id="GO:0043953">
    <property type="term" value="P:protein transport by the Tat complex"/>
    <property type="evidence" value="ECO:0007669"/>
    <property type="project" value="UniProtKB-UniRule"/>
</dbReference>
<dbReference type="Pfam" id="PF00902">
    <property type="entry name" value="TatC"/>
    <property type="match status" value="1"/>
</dbReference>
<accession>A0A1M7ZBX5</accession>
<dbReference type="HAMAP" id="MF_00902">
    <property type="entry name" value="TatC"/>
    <property type="match status" value="1"/>
</dbReference>
<feature type="transmembrane region" description="Helical" evidence="5">
    <location>
        <begin position="31"/>
        <end position="54"/>
    </location>
</feature>
<keyword evidence="4 5" id="KW-0472">Membrane</keyword>
<keyword evidence="3 5" id="KW-1133">Transmembrane helix</keyword>
<feature type="transmembrane region" description="Helical" evidence="5">
    <location>
        <begin position="221"/>
        <end position="237"/>
    </location>
</feature>
<dbReference type="GO" id="GO:0009977">
    <property type="term" value="F:proton motive force dependent protein transmembrane transporter activity"/>
    <property type="evidence" value="ECO:0007669"/>
    <property type="project" value="TreeGrafter"/>
</dbReference>
<evidence type="ECO:0000313" key="7">
    <source>
        <dbReference type="EMBL" id="SHO62196.1"/>
    </source>
</evidence>
<dbReference type="OrthoDB" id="9777044at2"/>
<evidence type="ECO:0000256" key="6">
    <source>
        <dbReference type="SAM" id="MobiDB-lite"/>
    </source>
</evidence>
<feature type="transmembrane region" description="Helical" evidence="5">
    <location>
        <begin position="97"/>
        <end position="118"/>
    </location>
</feature>
<protein>
    <recommendedName>
        <fullName evidence="5">Sec-independent protein translocase protein TatC</fullName>
    </recommendedName>
</protein>
<organism evidence="7 8">
    <name type="scientific">Algoriphagus zhangzhouensis</name>
    <dbReference type="NCBI Taxonomy" id="1073327"/>
    <lineage>
        <taxon>Bacteria</taxon>
        <taxon>Pseudomonadati</taxon>
        <taxon>Bacteroidota</taxon>
        <taxon>Cytophagia</taxon>
        <taxon>Cytophagales</taxon>
        <taxon>Cyclobacteriaceae</taxon>
        <taxon>Algoriphagus</taxon>
    </lineage>
</organism>
<sequence>MALDQYQEEEEEGMSFLDHLEALRWHLLRSVAAILILSIIAFLSKSIVFGMVILGPSKVDFITYRLLCDLGDYMGIAALCIDELPFTIQSRQMTGQFSMHMTSSFVVGFVVAFPYVFWEFWRFISPGLYDQEKNAARGAVFFVSLLFFMGASFGYFILSPLSINFLSNYQLDPTILNEFDIGSYVTTLIMLVMASAIMFQLPVVIYFLSMSGLVTSSMLRAYRRHAIVVILVVAAIITPPDVISQLLIGMPILVLYEAGISIAKRLEKKRAIKEAEEQKKDAEFERQERESEQNLTKEQSKPSEEEKKDEDDKNERFED</sequence>
<dbReference type="STRING" id="1073327.SAMN04488108_1968"/>
<feature type="compositionally biased region" description="Basic and acidic residues" evidence="6">
    <location>
        <begin position="277"/>
        <end position="292"/>
    </location>
</feature>
<dbReference type="PRINTS" id="PR01840">
    <property type="entry name" value="TATCFAMILY"/>
</dbReference>
<comment type="similarity">
    <text evidence="5">Belongs to the TatC family.</text>
</comment>
<evidence type="ECO:0000256" key="4">
    <source>
        <dbReference type="ARBA" id="ARBA00023136"/>
    </source>
</evidence>
<dbReference type="GO" id="GO:0065002">
    <property type="term" value="P:intracellular protein transmembrane transport"/>
    <property type="evidence" value="ECO:0007669"/>
    <property type="project" value="TreeGrafter"/>
</dbReference>
<comment type="function">
    <text evidence="5">Part of the twin-arginine translocation (Tat) system that transports large folded proteins containing a characteristic twin-arginine motif in their signal peptide across membranes.</text>
</comment>
<keyword evidence="5" id="KW-0811">Translocation</keyword>
<evidence type="ECO:0000256" key="3">
    <source>
        <dbReference type="ARBA" id="ARBA00022989"/>
    </source>
</evidence>
<dbReference type="PANTHER" id="PTHR30371:SF0">
    <property type="entry name" value="SEC-INDEPENDENT PROTEIN TRANSLOCASE PROTEIN TATC, CHLOROPLASTIC-RELATED"/>
    <property type="match status" value="1"/>
</dbReference>
<feature type="region of interest" description="Disordered" evidence="6">
    <location>
        <begin position="277"/>
        <end position="319"/>
    </location>
</feature>
<feature type="transmembrane region" description="Helical" evidence="5">
    <location>
        <begin position="181"/>
        <end position="209"/>
    </location>
</feature>
<dbReference type="RefSeq" id="WP_083586418.1">
    <property type="nucleotide sequence ID" value="NZ_FRXN01000002.1"/>
</dbReference>
<dbReference type="InterPro" id="IPR002033">
    <property type="entry name" value="TatC"/>
</dbReference>